<dbReference type="AlphaFoldDB" id="A0A423VWY6"/>
<sequence>MRTRNWIFTALTLLIFLFYHSLLKIHYTSQIIHLTGQGGRSAQHGRPKDGFAYVFYATADLYACSTLVNIHRLRTLNSTVPIHVLASEYLSIPYMDALQDANVTVHIEETPYARSLARGYYEDCLLKMLAFKMHKLDPSLKRILVLDSDQLILKHFDDLFLDLPRVDLAAARAYWLPPGHAVFSSAFMMVTLSDRLWHKVNQTLPSRDWPAGGADMDILNKELGDTAMILSGEYVTLNSHWEDWDLPNWFHPEDGPPSNRTILEVVPNVSELMDKPPVEPLADLKARETADQTPVAHLEPRTPRFPEDSEMFQQLTQLHEYASIIHFSALGKPWTYSAQEVMKERPGAHPLFAFQFGMWRKVASEVCPEDWSVK</sequence>
<evidence type="ECO:0008006" key="3">
    <source>
        <dbReference type="Google" id="ProtNLM"/>
    </source>
</evidence>
<name>A0A423VWY6_CYTCH</name>
<dbReference type="Proteomes" id="UP000284375">
    <property type="component" value="Unassembled WGS sequence"/>
</dbReference>
<dbReference type="EMBL" id="LJZO01000023">
    <property type="protein sequence ID" value="ROV95593.1"/>
    <property type="molecule type" value="Genomic_DNA"/>
</dbReference>
<keyword evidence="2" id="KW-1185">Reference proteome</keyword>
<dbReference type="OrthoDB" id="2014201at2759"/>
<gene>
    <name evidence="1" type="ORF">VSDG_05304</name>
</gene>
<evidence type="ECO:0000313" key="1">
    <source>
        <dbReference type="EMBL" id="ROV95593.1"/>
    </source>
</evidence>
<protein>
    <recommendedName>
        <fullName evidence="3">Nucleotide-diphospho-sugar transferase</fullName>
    </recommendedName>
</protein>
<comment type="caution">
    <text evidence="1">The sequence shown here is derived from an EMBL/GenBank/DDBJ whole genome shotgun (WGS) entry which is preliminary data.</text>
</comment>
<reference evidence="1 2" key="1">
    <citation type="submission" date="2015-09" db="EMBL/GenBank/DDBJ databases">
        <title>Host preference determinants of Valsa canker pathogens revealed by comparative genomics.</title>
        <authorList>
            <person name="Yin Z."/>
            <person name="Huang L."/>
        </authorList>
    </citation>
    <scope>NUCLEOTIDE SEQUENCE [LARGE SCALE GENOMIC DNA]</scope>
    <source>
        <strain evidence="1 2">YSFL</strain>
    </source>
</reference>
<dbReference type="PANTHER" id="PTHR11183">
    <property type="entry name" value="GLYCOGENIN SUBFAMILY MEMBER"/>
    <property type="match status" value="1"/>
</dbReference>
<dbReference type="SUPFAM" id="SSF53448">
    <property type="entry name" value="Nucleotide-diphospho-sugar transferases"/>
    <property type="match status" value="1"/>
</dbReference>
<proteinExistence type="predicted"/>
<dbReference type="InterPro" id="IPR029044">
    <property type="entry name" value="Nucleotide-diphossugar_trans"/>
</dbReference>
<accession>A0A423VWY6</accession>
<dbReference type="InterPro" id="IPR050587">
    <property type="entry name" value="GNT1/Glycosyltrans_8"/>
</dbReference>
<dbReference type="Gene3D" id="3.90.550.10">
    <property type="entry name" value="Spore Coat Polysaccharide Biosynthesis Protein SpsA, Chain A"/>
    <property type="match status" value="1"/>
</dbReference>
<dbReference type="STRING" id="252740.A0A423VWY6"/>
<evidence type="ECO:0000313" key="2">
    <source>
        <dbReference type="Proteomes" id="UP000284375"/>
    </source>
</evidence>
<organism evidence="1 2">
    <name type="scientific">Cytospora chrysosperma</name>
    <name type="common">Cytospora canker fungus</name>
    <name type="synonym">Sphaeria chrysosperma</name>
    <dbReference type="NCBI Taxonomy" id="252740"/>
    <lineage>
        <taxon>Eukaryota</taxon>
        <taxon>Fungi</taxon>
        <taxon>Dikarya</taxon>
        <taxon>Ascomycota</taxon>
        <taxon>Pezizomycotina</taxon>
        <taxon>Sordariomycetes</taxon>
        <taxon>Sordariomycetidae</taxon>
        <taxon>Diaporthales</taxon>
        <taxon>Cytosporaceae</taxon>
        <taxon>Cytospora</taxon>
    </lineage>
</organism>